<dbReference type="Proteomes" id="UP000609346">
    <property type="component" value="Unassembled WGS sequence"/>
</dbReference>
<feature type="transmembrane region" description="Helical" evidence="1">
    <location>
        <begin position="41"/>
        <end position="59"/>
    </location>
</feature>
<evidence type="ECO:0000256" key="1">
    <source>
        <dbReference type="SAM" id="Phobius"/>
    </source>
</evidence>
<keyword evidence="3" id="KW-1185">Reference proteome</keyword>
<protein>
    <recommendedName>
        <fullName evidence="4">ATPase</fullName>
    </recommendedName>
</protein>
<accession>A0ABR8MW35</accession>
<gene>
    <name evidence="2" type="ORF">H8B09_15565</name>
</gene>
<evidence type="ECO:0000313" key="2">
    <source>
        <dbReference type="EMBL" id="MBD3920183.1"/>
    </source>
</evidence>
<sequence>MDFVYDTETWKTFFEDNWLVLALALVALFVIIGIVRTVVKWALVAIVVIGVIAYSGYSLEDVKSLGDKVADSVKQEAITAMAGEASEATYTKNSDGSFTVKTDNLELTGKPNADEVEVKFRGTKIGSWKIDDTIRTLINTAKSNS</sequence>
<keyword evidence="1" id="KW-1133">Transmembrane helix</keyword>
<organism evidence="2 3">
    <name type="scientific">Paenibacillus terricola</name>
    <dbReference type="NCBI Taxonomy" id="2763503"/>
    <lineage>
        <taxon>Bacteria</taxon>
        <taxon>Bacillati</taxon>
        <taxon>Bacillota</taxon>
        <taxon>Bacilli</taxon>
        <taxon>Bacillales</taxon>
        <taxon>Paenibacillaceae</taxon>
        <taxon>Paenibacillus</taxon>
    </lineage>
</organism>
<dbReference type="RefSeq" id="WP_191204422.1">
    <property type="nucleotide sequence ID" value="NZ_JACXZA010000003.1"/>
</dbReference>
<dbReference type="EMBL" id="JACXZA010000003">
    <property type="protein sequence ID" value="MBD3920183.1"/>
    <property type="molecule type" value="Genomic_DNA"/>
</dbReference>
<keyword evidence="1" id="KW-0812">Transmembrane</keyword>
<keyword evidence="1" id="KW-0472">Membrane</keyword>
<evidence type="ECO:0008006" key="4">
    <source>
        <dbReference type="Google" id="ProtNLM"/>
    </source>
</evidence>
<proteinExistence type="predicted"/>
<feature type="transmembrane region" description="Helical" evidence="1">
    <location>
        <begin position="18"/>
        <end position="35"/>
    </location>
</feature>
<comment type="caution">
    <text evidence="2">The sequence shown here is derived from an EMBL/GenBank/DDBJ whole genome shotgun (WGS) entry which is preliminary data.</text>
</comment>
<evidence type="ECO:0000313" key="3">
    <source>
        <dbReference type="Proteomes" id="UP000609346"/>
    </source>
</evidence>
<reference evidence="2 3" key="1">
    <citation type="submission" date="2020-09" db="EMBL/GenBank/DDBJ databases">
        <title>Paenibacillus sp. strain PR3 16S rRNA gene Genome sequencing and assembly.</title>
        <authorList>
            <person name="Kim J."/>
        </authorList>
    </citation>
    <scope>NUCLEOTIDE SEQUENCE [LARGE SCALE GENOMIC DNA]</scope>
    <source>
        <strain evidence="2 3">PR3</strain>
    </source>
</reference>
<name>A0ABR8MW35_9BACL</name>